<organism evidence="2 3">
    <name type="scientific">Odynerus spinipes</name>
    <dbReference type="NCBI Taxonomy" id="1348599"/>
    <lineage>
        <taxon>Eukaryota</taxon>
        <taxon>Metazoa</taxon>
        <taxon>Ecdysozoa</taxon>
        <taxon>Arthropoda</taxon>
        <taxon>Hexapoda</taxon>
        <taxon>Insecta</taxon>
        <taxon>Pterygota</taxon>
        <taxon>Neoptera</taxon>
        <taxon>Endopterygota</taxon>
        <taxon>Hymenoptera</taxon>
        <taxon>Apocrita</taxon>
        <taxon>Aculeata</taxon>
        <taxon>Vespoidea</taxon>
        <taxon>Vespidae</taxon>
        <taxon>Eumeninae</taxon>
        <taxon>Odynerus</taxon>
    </lineage>
</organism>
<proteinExistence type="predicted"/>
<reference evidence="2" key="2">
    <citation type="journal article" date="2023" name="Commun. Biol.">
        <title>Intrasexual cuticular hydrocarbon dimorphism in a wasp sheds light on hydrocarbon biosynthesis genes in Hymenoptera.</title>
        <authorList>
            <person name="Moris V.C."/>
            <person name="Podsiadlowski L."/>
            <person name="Martin S."/>
            <person name="Oeyen J.P."/>
            <person name="Donath A."/>
            <person name="Petersen M."/>
            <person name="Wilbrandt J."/>
            <person name="Misof B."/>
            <person name="Liedtke D."/>
            <person name="Thamm M."/>
            <person name="Scheiner R."/>
            <person name="Schmitt T."/>
            <person name="Niehuis O."/>
        </authorList>
    </citation>
    <scope>NUCLEOTIDE SEQUENCE</scope>
    <source>
        <strain evidence="2">GBR_01_08_01A</strain>
    </source>
</reference>
<dbReference type="Pfam" id="PF14924">
    <property type="entry name" value="MAP10_N"/>
    <property type="match status" value="1"/>
</dbReference>
<accession>A0AAD9VP41</accession>
<feature type="region of interest" description="Disordered" evidence="1">
    <location>
        <begin position="412"/>
        <end position="450"/>
    </location>
</feature>
<feature type="compositionally biased region" description="Basic residues" evidence="1">
    <location>
        <begin position="440"/>
        <end position="450"/>
    </location>
</feature>
<feature type="region of interest" description="Disordered" evidence="1">
    <location>
        <begin position="1"/>
        <end position="32"/>
    </location>
</feature>
<evidence type="ECO:0000313" key="2">
    <source>
        <dbReference type="EMBL" id="KAK2581911.1"/>
    </source>
</evidence>
<feature type="compositionally biased region" description="Basic and acidic residues" evidence="1">
    <location>
        <begin position="412"/>
        <end position="439"/>
    </location>
</feature>
<name>A0AAD9VP41_9HYME</name>
<feature type="region of interest" description="Disordered" evidence="1">
    <location>
        <begin position="363"/>
        <end position="382"/>
    </location>
</feature>
<evidence type="ECO:0000256" key="1">
    <source>
        <dbReference type="SAM" id="MobiDB-lite"/>
    </source>
</evidence>
<feature type="compositionally biased region" description="Basic residues" evidence="1">
    <location>
        <begin position="7"/>
        <end position="22"/>
    </location>
</feature>
<sequence>MKERSSKKQNKKRGKRSKKMRKSGGTSKGALSSIFGAREDPAEDPHEQFLFLLEFYVHRITGERLAKLNQMFFVPTCVGLQFLDFTEEDEIEITPVDLLFEPQAGIADDVEYFYSGKSVMFALERDLVTDKQLELIVTMTIRKKMPEGIKPDIMVGVGQFELTKQFAALRKEMLQCWHRNVPPPKTFEGSVPLTTTDRQIGEVFLHVRMSAFGETIITEFEAPSIERNAPTYIFKGDEFNQKSLAYKCKVVDCDNICQESVLDLPCRACVLEEHACLPCGRETGARARDAICAPPSDPGCCVLDPFKPASYPPSILEGPSMKQDMCTDSNKPAGPIQTSRGQAQACGKAVVLKVSGLLDGEPKKQPTVTVAPESDAIGPCNPPDPDHDVFILRIGKKGLVGAGEKSDLQLEMRTPKGPERRPAIRHETREIQTEVAEKAKKPKKGKKKKK</sequence>
<protein>
    <submittedName>
        <fullName evidence="2">Uncharacterized protein</fullName>
    </submittedName>
</protein>
<dbReference type="Proteomes" id="UP001258017">
    <property type="component" value="Unassembled WGS sequence"/>
</dbReference>
<keyword evidence="3" id="KW-1185">Reference proteome</keyword>
<evidence type="ECO:0000313" key="3">
    <source>
        <dbReference type="Proteomes" id="UP001258017"/>
    </source>
</evidence>
<dbReference type="AlphaFoldDB" id="A0AAD9VP41"/>
<comment type="caution">
    <text evidence="2">The sequence shown here is derived from an EMBL/GenBank/DDBJ whole genome shotgun (WGS) entry which is preliminary data.</text>
</comment>
<gene>
    <name evidence="2" type="ORF">KPH14_002367</name>
</gene>
<reference evidence="2" key="1">
    <citation type="submission" date="2021-08" db="EMBL/GenBank/DDBJ databases">
        <authorList>
            <person name="Misof B."/>
            <person name="Oliver O."/>
            <person name="Podsiadlowski L."/>
            <person name="Donath A."/>
            <person name="Peters R."/>
            <person name="Mayer C."/>
            <person name="Rust J."/>
            <person name="Gunkel S."/>
            <person name="Lesny P."/>
            <person name="Martin S."/>
            <person name="Oeyen J.P."/>
            <person name="Petersen M."/>
            <person name="Panagiotis P."/>
            <person name="Wilbrandt J."/>
            <person name="Tanja T."/>
        </authorList>
    </citation>
    <scope>NUCLEOTIDE SEQUENCE</scope>
    <source>
        <strain evidence="2">GBR_01_08_01A</strain>
        <tissue evidence="2">Thorax + abdomen</tissue>
    </source>
</reference>
<dbReference type="EMBL" id="JAIFRP010000038">
    <property type="protein sequence ID" value="KAK2581911.1"/>
    <property type="molecule type" value="Genomic_DNA"/>
</dbReference>